<protein>
    <submittedName>
        <fullName evidence="2">Uncharacterized protein</fullName>
    </submittedName>
</protein>
<comment type="caution">
    <text evidence="2">The sequence shown here is derived from an EMBL/GenBank/DDBJ whole genome shotgun (WGS) entry which is preliminary data.</text>
</comment>
<reference evidence="2" key="2">
    <citation type="journal article" date="2019" name="IMA Fungus">
        <title>Genome sequencing and comparison of five Tilletia species to identify candidate genes for the detection of regulated species infecting wheat.</title>
        <authorList>
            <person name="Nguyen H.D.T."/>
            <person name="Sultana T."/>
            <person name="Kesanakurti P."/>
            <person name="Hambleton S."/>
        </authorList>
    </citation>
    <scope>NUCLEOTIDE SEQUENCE</scope>
    <source>
        <strain evidence="2">DAOMC 236426</strain>
    </source>
</reference>
<evidence type="ECO:0000313" key="3">
    <source>
        <dbReference type="Proteomes" id="UP000077684"/>
    </source>
</evidence>
<feature type="compositionally biased region" description="Low complexity" evidence="1">
    <location>
        <begin position="230"/>
        <end position="251"/>
    </location>
</feature>
<feature type="compositionally biased region" description="Low complexity" evidence="1">
    <location>
        <begin position="56"/>
        <end position="72"/>
    </location>
</feature>
<dbReference type="AlphaFoldDB" id="A0A8X7MWS3"/>
<dbReference type="EMBL" id="LWDE02000132">
    <property type="protein sequence ID" value="KAE8252803.1"/>
    <property type="molecule type" value="Genomic_DNA"/>
</dbReference>
<sequence>MATKKTTTRPTDAKRITSSRTEQLKKLGSPLAKSKPSILTPNHGSIRRSLLKNAFPPSSTAKGSTAAAAIPSRIQHATVAGRSDNRDGDADGIGQGLSLGNGRTTLLQRLHQTRRQAGVEAGREEIAKKAALRSAGVATATRGTGGAFSETRNSNVAFAHALAQESPATTSTSMYAEAKRKAGAGGLLHSLAHRAHTARNHTAAAASDNEVSMSHNGSQSAMRRDRDKAAAAVVAAAQRPMSTPSSSFPTSEQTDKTSQSFNETLFGLEGLSFTLGEGRPKMKKAEGDRTAEKVKKREEEEAEKDMQRGIDLAKECSDVLRTKLDAEFEAQDEAAKTAYQRIGQLVKGASTISEAMHATFQGAVGQWEAYEADVAELGDAMATAHSEILQQLNDTAGTIRDILGKMQEEKQSYEEQRLGLFQNFRKKAKDQFSKYEVDRDELLKVAAAVNDTKASEKQIRSTAMALIQSL</sequence>
<proteinExistence type="predicted"/>
<gene>
    <name evidence="2" type="ORF">A4X06_0g1913</name>
</gene>
<feature type="region of interest" description="Disordered" evidence="1">
    <location>
        <begin position="1"/>
        <end position="100"/>
    </location>
</feature>
<feature type="compositionally biased region" description="Polar residues" evidence="1">
    <location>
        <begin position="209"/>
        <end position="221"/>
    </location>
</feature>
<evidence type="ECO:0000313" key="2">
    <source>
        <dbReference type="EMBL" id="KAE8252803.1"/>
    </source>
</evidence>
<feature type="region of interest" description="Disordered" evidence="1">
    <location>
        <begin position="277"/>
        <end position="306"/>
    </location>
</feature>
<feature type="compositionally biased region" description="Polar residues" evidence="1">
    <location>
        <begin position="1"/>
        <end position="21"/>
    </location>
</feature>
<evidence type="ECO:0000256" key="1">
    <source>
        <dbReference type="SAM" id="MobiDB-lite"/>
    </source>
</evidence>
<organism evidence="2 3">
    <name type="scientific">Tilletia controversa</name>
    <name type="common">dwarf bunt fungus</name>
    <dbReference type="NCBI Taxonomy" id="13291"/>
    <lineage>
        <taxon>Eukaryota</taxon>
        <taxon>Fungi</taxon>
        <taxon>Dikarya</taxon>
        <taxon>Basidiomycota</taxon>
        <taxon>Ustilaginomycotina</taxon>
        <taxon>Exobasidiomycetes</taxon>
        <taxon>Tilletiales</taxon>
        <taxon>Tilletiaceae</taxon>
        <taxon>Tilletia</taxon>
    </lineage>
</organism>
<dbReference type="Proteomes" id="UP000077684">
    <property type="component" value="Unassembled WGS sequence"/>
</dbReference>
<feature type="compositionally biased region" description="Basic and acidic residues" evidence="1">
    <location>
        <begin position="278"/>
        <end position="306"/>
    </location>
</feature>
<accession>A0A8X7MWS3</accession>
<feature type="region of interest" description="Disordered" evidence="1">
    <location>
        <begin position="198"/>
        <end position="259"/>
    </location>
</feature>
<reference evidence="2" key="1">
    <citation type="submission" date="2016-04" db="EMBL/GenBank/DDBJ databases">
        <authorList>
            <person name="Nguyen H.D."/>
            <person name="Samba Siva P."/>
            <person name="Cullis J."/>
            <person name="Levesque C.A."/>
            <person name="Hambleton S."/>
        </authorList>
    </citation>
    <scope>NUCLEOTIDE SEQUENCE</scope>
    <source>
        <strain evidence="2">DAOMC 236426</strain>
    </source>
</reference>
<name>A0A8X7MWS3_9BASI</name>
<keyword evidence="3" id="KW-1185">Reference proteome</keyword>